<feature type="compositionally biased region" description="Low complexity" evidence="1">
    <location>
        <begin position="62"/>
        <end position="74"/>
    </location>
</feature>
<name>A0A0D2KGZ6_HYPSF</name>
<evidence type="ECO:0000313" key="3">
    <source>
        <dbReference type="Proteomes" id="UP000054270"/>
    </source>
</evidence>
<dbReference type="OMA" id="SSPPHEY"/>
<proteinExistence type="predicted"/>
<keyword evidence="3" id="KW-1185">Reference proteome</keyword>
<dbReference type="EMBL" id="KN817710">
    <property type="protein sequence ID" value="KJA13842.1"/>
    <property type="molecule type" value="Genomic_DNA"/>
</dbReference>
<dbReference type="OrthoDB" id="3044427at2759"/>
<dbReference type="AlphaFoldDB" id="A0A0D2KGZ6"/>
<evidence type="ECO:0000313" key="2">
    <source>
        <dbReference type="EMBL" id="KJA13842.1"/>
    </source>
</evidence>
<gene>
    <name evidence="2" type="ORF">HYPSUDRAFT_151089</name>
</gene>
<organism evidence="2 3">
    <name type="scientific">Hypholoma sublateritium (strain FD-334 SS-4)</name>
    <dbReference type="NCBI Taxonomy" id="945553"/>
    <lineage>
        <taxon>Eukaryota</taxon>
        <taxon>Fungi</taxon>
        <taxon>Dikarya</taxon>
        <taxon>Basidiomycota</taxon>
        <taxon>Agaricomycotina</taxon>
        <taxon>Agaricomycetes</taxon>
        <taxon>Agaricomycetidae</taxon>
        <taxon>Agaricales</taxon>
        <taxon>Agaricineae</taxon>
        <taxon>Strophariaceae</taxon>
        <taxon>Hypholoma</taxon>
    </lineage>
</organism>
<evidence type="ECO:0000256" key="1">
    <source>
        <dbReference type="SAM" id="MobiDB-lite"/>
    </source>
</evidence>
<protein>
    <submittedName>
        <fullName evidence="2">Uncharacterized protein</fullName>
    </submittedName>
</protein>
<feature type="region of interest" description="Disordered" evidence="1">
    <location>
        <begin position="97"/>
        <end position="122"/>
    </location>
</feature>
<reference evidence="3" key="1">
    <citation type="submission" date="2014-04" db="EMBL/GenBank/DDBJ databases">
        <title>Evolutionary Origins and Diversification of the Mycorrhizal Mutualists.</title>
        <authorList>
            <consortium name="DOE Joint Genome Institute"/>
            <consortium name="Mycorrhizal Genomics Consortium"/>
            <person name="Kohler A."/>
            <person name="Kuo A."/>
            <person name="Nagy L.G."/>
            <person name="Floudas D."/>
            <person name="Copeland A."/>
            <person name="Barry K.W."/>
            <person name="Cichocki N."/>
            <person name="Veneault-Fourrey C."/>
            <person name="LaButti K."/>
            <person name="Lindquist E.A."/>
            <person name="Lipzen A."/>
            <person name="Lundell T."/>
            <person name="Morin E."/>
            <person name="Murat C."/>
            <person name="Riley R."/>
            <person name="Ohm R."/>
            <person name="Sun H."/>
            <person name="Tunlid A."/>
            <person name="Henrissat B."/>
            <person name="Grigoriev I.V."/>
            <person name="Hibbett D.S."/>
            <person name="Martin F."/>
        </authorList>
    </citation>
    <scope>NUCLEOTIDE SEQUENCE [LARGE SCALE GENOMIC DNA]</scope>
    <source>
        <strain evidence="3">FD-334 SS-4</strain>
    </source>
</reference>
<accession>A0A0D2KGZ6</accession>
<dbReference type="Proteomes" id="UP000054270">
    <property type="component" value="Unassembled WGS sequence"/>
</dbReference>
<sequence length="122" mass="13083">MSSSFLLPSHFGSPFITTLPTTRYDAKGRQLNFTESEVQRLERLAFVNASKSRSNSPVQGLVSPSASPVPSSASVIYTTPRSNTARRVPAVAYAPPTSKVASTFKPGHRRKGSSLSAIAEED</sequence>
<feature type="region of interest" description="Disordered" evidence="1">
    <location>
        <begin position="54"/>
        <end position="74"/>
    </location>
</feature>